<dbReference type="EMBL" id="JARSBN010000004">
    <property type="protein sequence ID" value="MDG4716051.1"/>
    <property type="molecule type" value="Genomic_DNA"/>
</dbReference>
<gene>
    <name evidence="2" type="ORF">P7122_09220</name>
</gene>
<organism evidence="2 3">
    <name type="scientific">Winogradskyella marincola</name>
    <dbReference type="NCBI Taxonomy" id="3037795"/>
    <lineage>
        <taxon>Bacteria</taxon>
        <taxon>Pseudomonadati</taxon>
        <taxon>Bacteroidota</taxon>
        <taxon>Flavobacteriia</taxon>
        <taxon>Flavobacteriales</taxon>
        <taxon>Flavobacteriaceae</taxon>
        <taxon>Winogradskyella</taxon>
    </lineage>
</organism>
<dbReference type="SUPFAM" id="SSF51126">
    <property type="entry name" value="Pectin lyase-like"/>
    <property type="match status" value="1"/>
</dbReference>
<evidence type="ECO:0000313" key="2">
    <source>
        <dbReference type="EMBL" id="MDG4716051.1"/>
    </source>
</evidence>
<sequence>MKKLLLTALVASTVVFTSCFKDDDTPIIIEETTIIQNPGGGSDDECPVIAVTGEIADGTVWTNDNIYQLNQKVVVPAGATLTINPGTIIKGSSGTGSLASALIIARGATINANGTANEPIIFTSSADNITCGETAGTNLDENDRGLWGGLIVLGNAPCSFSGDIPEAQIEGIPADDTFGLYGGTVADDSSGSLRYISIRHGGALIGEGNEINGLTLGGVGSGTVIDNIEVVGNVDDGVEFFGGTCNASNLLVWAQGDDALDIDQAYAGTIDNAVVVLGDISDHAFEIDGPEGTANGAFTLRNVTIVGNNVTSNGEYADYRSNAQGLTENVYAYGFPAGKDVELDNDGVATNYNNGDLTFGPWEIVLPTGVTNVTDIFVNNAETVTVSGFGSTATAVTEGSQTVGANTSNLSWTYSNVVGGLGF</sequence>
<dbReference type="InterPro" id="IPR011050">
    <property type="entry name" value="Pectin_lyase_fold/virulence"/>
</dbReference>
<dbReference type="PANTHER" id="PTHR41339:SF1">
    <property type="entry name" value="SECRETED PROTEIN"/>
    <property type="match status" value="1"/>
</dbReference>
<evidence type="ECO:0000313" key="3">
    <source>
        <dbReference type="Proteomes" id="UP001529085"/>
    </source>
</evidence>
<dbReference type="Proteomes" id="UP001529085">
    <property type="component" value="Unassembled WGS sequence"/>
</dbReference>
<keyword evidence="3" id="KW-1185">Reference proteome</keyword>
<evidence type="ECO:0000256" key="1">
    <source>
        <dbReference type="SAM" id="SignalP"/>
    </source>
</evidence>
<dbReference type="PROSITE" id="PS51257">
    <property type="entry name" value="PROKAR_LIPOPROTEIN"/>
    <property type="match status" value="1"/>
</dbReference>
<dbReference type="PANTHER" id="PTHR41339">
    <property type="entry name" value="LIPL48"/>
    <property type="match status" value="1"/>
</dbReference>
<accession>A0ABT6G1Y1</accession>
<proteinExistence type="predicted"/>
<name>A0ABT6G1Y1_9FLAO</name>
<protein>
    <submittedName>
        <fullName evidence="2">Uncharacterized protein</fullName>
    </submittedName>
</protein>
<reference evidence="2 3" key="1">
    <citation type="submission" date="2023-03" db="EMBL/GenBank/DDBJ databases">
        <title>Strain YYF002 represents a novel species in the genus Winogradskyella isolated from seawater.</title>
        <authorList>
            <person name="Fu Z.-Y."/>
        </authorList>
    </citation>
    <scope>NUCLEOTIDE SEQUENCE [LARGE SCALE GENOMIC DNA]</scope>
    <source>
        <strain evidence="2 3">YYF002</strain>
    </source>
</reference>
<dbReference type="RefSeq" id="WP_278005498.1">
    <property type="nucleotide sequence ID" value="NZ_JARSBN010000004.1"/>
</dbReference>
<comment type="caution">
    <text evidence="2">The sequence shown here is derived from an EMBL/GenBank/DDBJ whole genome shotgun (WGS) entry which is preliminary data.</text>
</comment>
<keyword evidence="1" id="KW-0732">Signal</keyword>
<feature type="chain" id="PRO_5046312433" evidence="1">
    <location>
        <begin position="22"/>
        <end position="423"/>
    </location>
</feature>
<feature type="signal peptide" evidence="1">
    <location>
        <begin position="1"/>
        <end position="21"/>
    </location>
</feature>